<feature type="region of interest" description="Disordered" evidence="1">
    <location>
        <begin position="346"/>
        <end position="407"/>
    </location>
</feature>
<name>A0A0B7FU28_THACB</name>
<keyword evidence="4" id="KW-1185">Reference proteome</keyword>
<sequence length="407" mass="43642">MSTTNLPPWDPSTFVFDLQGNVPQCTNATWQYWGSDTSNPAPSPPYHGVLYAGGYQPYMIQFDNTAVTGATNWTANLPPGSSFGVSMFDSKNYTSGVLERKLLIMPQTNCTVSNPLKPSTLDVEVTGTRGQCEMAFVNIKNGTGPYKLEIVPLGHEQKTIYFESSPLGFVLDMSPGIEYWLAHYDSAGNSAVMGPYIITATADNRCLGVASTITAGRFSTLYPGGTTTSGATATATSATSNRLATPAIIGIAIAAPITAIAITALCLWFCYKRNRNRHGSEGKPEIEPAYNYHHTEYTPVPTTATHYSGSYHDVSVTGQYNAVVPVPYPLPPMSVSDRNTIYTAGEMSTSEPSSMGLSEKRRHLVNPDAHSLGPVDAEPFDPSLISGPSESRTQSGLPLLPPAYSPS</sequence>
<dbReference type="OrthoDB" id="3264850at2759"/>
<accession>A0A0B7FU28</accession>
<protein>
    <recommendedName>
        <fullName evidence="5">Alphaherpesvirus glycoprotein E domain-containing protein</fullName>
    </recommendedName>
</protein>
<dbReference type="AlphaFoldDB" id="A0A0B7FU28"/>
<feature type="compositionally biased region" description="Polar residues" evidence="1">
    <location>
        <begin position="346"/>
        <end position="356"/>
    </location>
</feature>
<gene>
    <name evidence="3" type="ORF">RSOLAG1IB_03610</name>
</gene>
<organism evidence="3 4">
    <name type="scientific">Thanatephorus cucumeris (strain AG1-IB / isolate 7/3/14)</name>
    <name type="common">Lettuce bottom rot fungus</name>
    <name type="synonym">Rhizoctonia solani</name>
    <dbReference type="NCBI Taxonomy" id="1108050"/>
    <lineage>
        <taxon>Eukaryota</taxon>
        <taxon>Fungi</taxon>
        <taxon>Dikarya</taxon>
        <taxon>Basidiomycota</taxon>
        <taxon>Agaricomycotina</taxon>
        <taxon>Agaricomycetes</taxon>
        <taxon>Cantharellales</taxon>
        <taxon>Ceratobasidiaceae</taxon>
        <taxon>Rhizoctonia</taxon>
        <taxon>Rhizoctonia solani AG-1</taxon>
    </lineage>
</organism>
<proteinExistence type="predicted"/>
<dbReference type="EMBL" id="LN679103">
    <property type="protein sequence ID" value="CEL59677.1"/>
    <property type="molecule type" value="Genomic_DNA"/>
</dbReference>
<feature type="transmembrane region" description="Helical" evidence="2">
    <location>
        <begin position="247"/>
        <end position="271"/>
    </location>
</feature>
<evidence type="ECO:0008006" key="5">
    <source>
        <dbReference type="Google" id="ProtNLM"/>
    </source>
</evidence>
<reference evidence="3 4" key="1">
    <citation type="submission" date="2014-11" db="EMBL/GenBank/DDBJ databases">
        <authorList>
            <person name="Wibberg Daniel"/>
        </authorList>
    </citation>
    <scope>NUCLEOTIDE SEQUENCE [LARGE SCALE GENOMIC DNA]</scope>
    <source>
        <strain evidence="3">Rhizoctonia solani AG1-IB 7/3/14</strain>
    </source>
</reference>
<dbReference type="Proteomes" id="UP000059188">
    <property type="component" value="Unassembled WGS sequence"/>
</dbReference>
<evidence type="ECO:0000313" key="3">
    <source>
        <dbReference type="EMBL" id="CEL59677.1"/>
    </source>
</evidence>
<keyword evidence="2" id="KW-0472">Membrane</keyword>
<keyword evidence="2" id="KW-1133">Transmembrane helix</keyword>
<evidence type="ECO:0000256" key="2">
    <source>
        <dbReference type="SAM" id="Phobius"/>
    </source>
</evidence>
<feature type="compositionally biased region" description="Polar residues" evidence="1">
    <location>
        <begin position="386"/>
        <end position="396"/>
    </location>
</feature>
<keyword evidence="2" id="KW-0812">Transmembrane</keyword>
<evidence type="ECO:0000313" key="4">
    <source>
        <dbReference type="Proteomes" id="UP000059188"/>
    </source>
</evidence>
<evidence type="ECO:0000256" key="1">
    <source>
        <dbReference type="SAM" id="MobiDB-lite"/>
    </source>
</evidence>